<feature type="chain" id="PRO_5016737838" description="Peptidase inhibitor family I36 protein" evidence="1">
    <location>
        <begin position="31"/>
        <end position="146"/>
    </location>
</feature>
<accession>A0A372ZL32</accession>
<sequence>MKLSRNLAKLGLSAAAAVGLIVTGATSASATNVYDIGHGAGSCPDGYVCLWSEANFIRGGTINDAKFGSFASNQNTGDMGKLQKRDSGGDKGMQDITSSVLNNTGSSICFYEHNWYGGLEFKIGPGEHWPYIPSWINDRISSFKFC</sequence>
<reference evidence="2 3" key="1">
    <citation type="submission" date="2018-08" db="EMBL/GenBank/DDBJ databases">
        <title>Diversity &amp; Physiological Properties of Lignin-Decomposing Actinobacteria from Soil.</title>
        <authorList>
            <person name="Roh S.G."/>
            <person name="Kim S.B."/>
        </authorList>
    </citation>
    <scope>NUCLEOTIDE SEQUENCE [LARGE SCALE GENOMIC DNA]</scope>
    <source>
        <strain evidence="2 3">MMS17-GH009</strain>
    </source>
</reference>
<evidence type="ECO:0008006" key="4">
    <source>
        <dbReference type="Google" id="ProtNLM"/>
    </source>
</evidence>
<dbReference type="Pfam" id="PF03995">
    <property type="entry name" value="Inhibitor_I36"/>
    <property type="match status" value="1"/>
</dbReference>
<evidence type="ECO:0000256" key="1">
    <source>
        <dbReference type="SAM" id="SignalP"/>
    </source>
</evidence>
<feature type="signal peptide" evidence="1">
    <location>
        <begin position="1"/>
        <end position="30"/>
    </location>
</feature>
<gene>
    <name evidence="2" type="ORF">DR950_01025</name>
</gene>
<proteinExistence type="predicted"/>
<name>A0A372ZL32_9ACTN</name>
<evidence type="ECO:0000313" key="2">
    <source>
        <dbReference type="EMBL" id="RGD56563.1"/>
    </source>
</evidence>
<organism evidence="2 3">
    <name type="scientific">Kitasatospora xanthocidica</name>
    <dbReference type="NCBI Taxonomy" id="83382"/>
    <lineage>
        <taxon>Bacteria</taxon>
        <taxon>Bacillati</taxon>
        <taxon>Actinomycetota</taxon>
        <taxon>Actinomycetes</taxon>
        <taxon>Kitasatosporales</taxon>
        <taxon>Streptomycetaceae</taxon>
        <taxon>Kitasatospora</taxon>
    </lineage>
</organism>
<keyword evidence="3" id="KW-1185">Reference proteome</keyword>
<dbReference type="Proteomes" id="UP000263377">
    <property type="component" value="Unassembled WGS sequence"/>
</dbReference>
<dbReference type="AlphaFoldDB" id="A0A372ZL32"/>
<comment type="caution">
    <text evidence="2">The sequence shown here is derived from an EMBL/GenBank/DDBJ whole genome shotgun (WGS) entry which is preliminary data.</text>
</comment>
<dbReference type="RefSeq" id="WP_117485043.1">
    <property type="nucleotide sequence ID" value="NZ_QVIG01000001.1"/>
</dbReference>
<keyword evidence="1" id="KW-0732">Signal</keyword>
<dbReference type="Gene3D" id="2.60.20.10">
    <property type="entry name" value="Crystallins"/>
    <property type="match status" value="1"/>
</dbReference>
<protein>
    <recommendedName>
        <fullName evidence="4">Peptidase inhibitor family I36 protein</fullName>
    </recommendedName>
</protein>
<evidence type="ECO:0000313" key="3">
    <source>
        <dbReference type="Proteomes" id="UP000263377"/>
    </source>
</evidence>
<dbReference type="EMBL" id="QVIG01000001">
    <property type="protein sequence ID" value="RGD56563.1"/>
    <property type="molecule type" value="Genomic_DNA"/>
</dbReference>